<keyword evidence="1" id="KW-0732">Signal</keyword>
<gene>
    <name evidence="3" type="ORF">FGF67_14850</name>
</gene>
<feature type="chain" id="PRO_5022974898" evidence="1">
    <location>
        <begin position="20"/>
        <end position="200"/>
    </location>
</feature>
<dbReference type="EMBL" id="VDCS01000015">
    <property type="protein sequence ID" value="TNJ42173.1"/>
    <property type="molecule type" value="Genomic_DNA"/>
</dbReference>
<name>A0A5C4SFU1_9FLAO</name>
<keyword evidence="4" id="KW-1185">Reference proteome</keyword>
<evidence type="ECO:0000259" key="2">
    <source>
        <dbReference type="Pfam" id="PF13568"/>
    </source>
</evidence>
<dbReference type="SUPFAM" id="SSF56925">
    <property type="entry name" value="OMPA-like"/>
    <property type="match status" value="1"/>
</dbReference>
<comment type="caution">
    <text evidence="3">The sequence shown here is derived from an EMBL/GenBank/DDBJ whole genome shotgun (WGS) entry which is preliminary data.</text>
</comment>
<protein>
    <submittedName>
        <fullName evidence="3">PorT family protein</fullName>
    </submittedName>
</protein>
<proteinExistence type="predicted"/>
<evidence type="ECO:0000313" key="3">
    <source>
        <dbReference type="EMBL" id="TNJ42173.1"/>
    </source>
</evidence>
<reference evidence="3 4" key="1">
    <citation type="submission" date="2019-05" db="EMBL/GenBank/DDBJ databases">
        <title>Tamlana fucoidanivorans sp. nov., isolated from the surface of algae collected from Fujian province in China.</title>
        <authorList>
            <person name="Li J."/>
        </authorList>
    </citation>
    <scope>NUCLEOTIDE SEQUENCE [LARGE SCALE GENOMIC DNA]</scope>
    <source>
        <strain evidence="3 4">CW2-9</strain>
    </source>
</reference>
<dbReference type="AlphaFoldDB" id="A0A5C4SFU1"/>
<evidence type="ECO:0000313" key="4">
    <source>
        <dbReference type="Proteomes" id="UP000308713"/>
    </source>
</evidence>
<feature type="signal peptide" evidence="1">
    <location>
        <begin position="1"/>
        <end position="19"/>
    </location>
</feature>
<sequence length="200" mass="22212">MKKVIFIAILVLGGCTLHAQSDSGDFTLAPQIGLNLSNYTSSENLNNKIRTAFNIGAIGEYYFNDRWSLRFGLLYDSKGTKVTFSGEDYIDKLNYLAIPLHMNWHFGSNRNWFLNFGPTFGVLLSAKADLPGGEIDIKDQIKSSFDAGLGLGIGYKFDVADSTQMYIQYQGYSGFISLLDTDFNVFNTTSAFNVGVIFQP</sequence>
<accession>A0A5C4SFU1</accession>
<evidence type="ECO:0000256" key="1">
    <source>
        <dbReference type="SAM" id="SignalP"/>
    </source>
</evidence>
<dbReference type="OrthoDB" id="947434at2"/>
<dbReference type="PROSITE" id="PS51257">
    <property type="entry name" value="PROKAR_LIPOPROTEIN"/>
    <property type="match status" value="1"/>
</dbReference>
<dbReference type="InterPro" id="IPR011250">
    <property type="entry name" value="OMP/PagP_B-barrel"/>
</dbReference>
<dbReference type="Pfam" id="PF13568">
    <property type="entry name" value="OMP_b-brl_2"/>
    <property type="match status" value="1"/>
</dbReference>
<dbReference type="RefSeq" id="WP_139698549.1">
    <property type="nucleotide sequence ID" value="NZ_CP074074.1"/>
</dbReference>
<dbReference type="InterPro" id="IPR025665">
    <property type="entry name" value="Beta-barrel_OMP_2"/>
</dbReference>
<dbReference type="Proteomes" id="UP000308713">
    <property type="component" value="Unassembled WGS sequence"/>
</dbReference>
<dbReference type="Gene3D" id="2.40.160.20">
    <property type="match status" value="1"/>
</dbReference>
<feature type="domain" description="Outer membrane protein beta-barrel" evidence="2">
    <location>
        <begin position="19"/>
        <end position="176"/>
    </location>
</feature>
<organism evidence="3 4">
    <name type="scientific">Allotamlana fucoidanivorans</name>
    <dbReference type="NCBI Taxonomy" id="2583814"/>
    <lineage>
        <taxon>Bacteria</taxon>
        <taxon>Pseudomonadati</taxon>
        <taxon>Bacteroidota</taxon>
        <taxon>Flavobacteriia</taxon>
        <taxon>Flavobacteriales</taxon>
        <taxon>Flavobacteriaceae</taxon>
        <taxon>Allotamlana</taxon>
    </lineage>
</organism>